<accession>A0ACB6Z6E4</accession>
<evidence type="ECO:0000313" key="1">
    <source>
        <dbReference type="EMBL" id="KAF9645097.1"/>
    </source>
</evidence>
<name>A0ACB6Z6E4_THEGA</name>
<keyword evidence="2" id="KW-1185">Reference proteome</keyword>
<evidence type="ECO:0000313" key="2">
    <source>
        <dbReference type="Proteomes" id="UP000886501"/>
    </source>
</evidence>
<reference evidence="1" key="1">
    <citation type="submission" date="2019-10" db="EMBL/GenBank/DDBJ databases">
        <authorList>
            <consortium name="DOE Joint Genome Institute"/>
            <person name="Kuo A."/>
            <person name="Miyauchi S."/>
            <person name="Kiss E."/>
            <person name="Drula E."/>
            <person name="Kohler A."/>
            <person name="Sanchez-Garcia M."/>
            <person name="Andreopoulos B."/>
            <person name="Barry K.W."/>
            <person name="Bonito G."/>
            <person name="Buee M."/>
            <person name="Carver A."/>
            <person name="Chen C."/>
            <person name="Cichocki N."/>
            <person name="Clum A."/>
            <person name="Culley D."/>
            <person name="Crous P.W."/>
            <person name="Fauchery L."/>
            <person name="Girlanda M."/>
            <person name="Hayes R."/>
            <person name="Keri Z."/>
            <person name="Labutti K."/>
            <person name="Lipzen A."/>
            <person name="Lombard V."/>
            <person name="Magnuson J."/>
            <person name="Maillard F."/>
            <person name="Morin E."/>
            <person name="Murat C."/>
            <person name="Nolan M."/>
            <person name="Ohm R."/>
            <person name="Pangilinan J."/>
            <person name="Pereira M."/>
            <person name="Perotto S."/>
            <person name="Peter M."/>
            <person name="Riley R."/>
            <person name="Sitrit Y."/>
            <person name="Stielow B."/>
            <person name="Szollosi G."/>
            <person name="Zifcakova L."/>
            <person name="Stursova M."/>
            <person name="Spatafora J.W."/>
            <person name="Tedersoo L."/>
            <person name="Vaario L.-M."/>
            <person name="Yamada A."/>
            <person name="Yan M."/>
            <person name="Wang P."/>
            <person name="Xu J."/>
            <person name="Bruns T."/>
            <person name="Baldrian P."/>
            <person name="Vilgalys R."/>
            <person name="Henrissat B."/>
            <person name="Grigoriev I.V."/>
            <person name="Hibbett D."/>
            <person name="Nagy L.G."/>
            <person name="Martin F.M."/>
        </authorList>
    </citation>
    <scope>NUCLEOTIDE SEQUENCE</scope>
    <source>
        <strain evidence="1">P2</strain>
    </source>
</reference>
<reference evidence="1" key="2">
    <citation type="journal article" date="2020" name="Nat. Commun.">
        <title>Large-scale genome sequencing of mycorrhizal fungi provides insights into the early evolution of symbiotic traits.</title>
        <authorList>
            <person name="Miyauchi S."/>
            <person name="Kiss E."/>
            <person name="Kuo A."/>
            <person name="Drula E."/>
            <person name="Kohler A."/>
            <person name="Sanchez-Garcia M."/>
            <person name="Morin E."/>
            <person name="Andreopoulos B."/>
            <person name="Barry K.W."/>
            <person name="Bonito G."/>
            <person name="Buee M."/>
            <person name="Carver A."/>
            <person name="Chen C."/>
            <person name="Cichocki N."/>
            <person name="Clum A."/>
            <person name="Culley D."/>
            <person name="Crous P.W."/>
            <person name="Fauchery L."/>
            <person name="Girlanda M."/>
            <person name="Hayes R.D."/>
            <person name="Keri Z."/>
            <person name="LaButti K."/>
            <person name="Lipzen A."/>
            <person name="Lombard V."/>
            <person name="Magnuson J."/>
            <person name="Maillard F."/>
            <person name="Murat C."/>
            <person name="Nolan M."/>
            <person name="Ohm R.A."/>
            <person name="Pangilinan J."/>
            <person name="Pereira M.F."/>
            <person name="Perotto S."/>
            <person name="Peter M."/>
            <person name="Pfister S."/>
            <person name="Riley R."/>
            <person name="Sitrit Y."/>
            <person name="Stielow J.B."/>
            <person name="Szollosi G."/>
            <person name="Zifcakova L."/>
            <person name="Stursova M."/>
            <person name="Spatafora J.W."/>
            <person name="Tedersoo L."/>
            <person name="Vaario L.M."/>
            <person name="Yamada A."/>
            <person name="Yan M."/>
            <person name="Wang P."/>
            <person name="Xu J."/>
            <person name="Bruns T."/>
            <person name="Baldrian P."/>
            <person name="Vilgalys R."/>
            <person name="Dunand C."/>
            <person name="Henrissat B."/>
            <person name="Grigoriev I.V."/>
            <person name="Hibbett D."/>
            <person name="Nagy L.G."/>
            <person name="Martin F.M."/>
        </authorList>
    </citation>
    <scope>NUCLEOTIDE SEQUENCE</scope>
    <source>
        <strain evidence="1">P2</strain>
    </source>
</reference>
<comment type="caution">
    <text evidence="1">The sequence shown here is derived from an EMBL/GenBank/DDBJ whole genome shotgun (WGS) entry which is preliminary data.</text>
</comment>
<organism evidence="1 2">
    <name type="scientific">Thelephora ganbajun</name>
    <name type="common">Ganba fungus</name>
    <dbReference type="NCBI Taxonomy" id="370292"/>
    <lineage>
        <taxon>Eukaryota</taxon>
        <taxon>Fungi</taxon>
        <taxon>Dikarya</taxon>
        <taxon>Basidiomycota</taxon>
        <taxon>Agaricomycotina</taxon>
        <taxon>Agaricomycetes</taxon>
        <taxon>Thelephorales</taxon>
        <taxon>Thelephoraceae</taxon>
        <taxon>Thelephora</taxon>
    </lineage>
</organism>
<proteinExistence type="predicted"/>
<protein>
    <submittedName>
        <fullName evidence="1">Uncharacterized protein</fullName>
    </submittedName>
</protein>
<sequence>MSRWTWADCGPQILPSRNRWTPTRAVTATPLCRRAATETTASPARRLLAGVEADLGDAKRKGPKTLVETENATYAEVAASTSETGTTTIAEPDLVDQRQQSDPGEVSGSGTGGANRPIAQQTPVVLARPQLRLMNPDCPVRYIPIHIWPEYLKKLQPRTGRRYFPKRSRTLPKRNGSSPRMPRAGGISVDVVQEYRYTEDEVELPCEDQGLSDTEIVQSGDAESVDSSTTLTTTKRWGWGYALLDAMQNAVPKRCREGEQPHFTFPRKSLSLTPLRFVHHPPGLKRQRSRESTKW</sequence>
<gene>
    <name evidence="1" type="ORF">BDM02DRAFT_3131317</name>
</gene>
<dbReference type="EMBL" id="MU118104">
    <property type="protein sequence ID" value="KAF9645097.1"/>
    <property type="molecule type" value="Genomic_DNA"/>
</dbReference>
<dbReference type="Proteomes" id="UP000886501">
    <property type="component" value="Unassembled WGS sequence"/>
</dbReference>